<comment type="caution">
    <text evidence="2">The sequence shown here is derived from an EMBL/GenBank/DDBJ whole genome shotgun (WGS) entry which is preliminary data.</text>
</comment>
<keyword evidence="3" id="KW-1185">Reference proteome</keyword>
<evidence type="ECO:0000313" key="3">
    <source>
        <dbReference type="Proteomes" id="UP001162156"/>
    </source>
</evidence>
<dbReference type="Proteomes" id="UP001162156">
    <property type="component" value="Unassembled WGS sequence"/>
</dbReference>
<name>A0AAV8Z1U2_9CUCU</name>
<sequence length="112" mass="12756">MSDTFNENLSALTTLGYNTDNWDFILMNMLLDRLDQNTLTAFEMHHACTSVPTYKDVREFLLKHCTALESIASSFDKKGKKVDNIKSQFSTSPRNSNFVNSQSPRSKSAFFC</sequence>
<organism evidence="2 3">
    <name type="scientific">Rhamnusium bicolor</name>
    <dbReference type="NCBI Taxonomy" id="1586634"/>
    <lineage>
        <taxon>Eukaryota</taxon>
        <taxon>Metazoa</taxon>
        <taxon>Ecdysozoa</taxon>
        <taxon>Arthropoda</taxon>
        <taxon>Hexapoda</taxon>
        <taxon>Insecta</taxon>
        <taxon>Pterygota</taxon>
        <taxon>Neoptera</taxon>
        <taxon>Endopterygota</taxon>
        <taxon>Coleoptera</taxon>
        <taxon>Polyphaga</taxon>
        <taxon>Cucujiformia</taxon>
        <taxon>Chrysomeloidea</taxon>
        <taxon>Cerambycidae</taxon>
        <taxon>Lepturinae</taxon>
        <taxon>Rhagiini</taxon>
        <taxon>Rhamnusium</taxon>
    </lineage>
</organism>
<proteinExistence type="predicted"/>
<reference evidence="2" key="1">
    <citation type="journal article" date="2023" name="Insect Mol. Biol.">
        <title>Genome sequencing provides insights into the evolution of gene families encoding plant cell wall-degrading enzymes in longhorned beetles.</title>
        <authorList>
            <person name="Shin N.R."/>
            <person name="Okamura Y."/>
            <person name="Kirsch R."/>
            <person name="Pauchet Y."/>
        </authorList>
    </citation>
    <scope>NUCLEOTIDE SEQUENCE</scope>
    <source>
        <strain evidence="2">RBIC_L_NR</strain>
    </source>
</reference>
<dbReference type="AlphaFoldDB" id="A0AAV8Z1U2"/>
<dbReference type="EMBL" id="JANEYF010001798">
    <property type="protein sequence ID" value="KAJ8957047.1"/>
    <property type="molecule type" value="Genomic_DNA"/>
</dbReference>
<accession>A0AAV8Z1U2</accession>
<evidence type="ECO:0000313" key="2">
    <source>
        <dbReference type="EMBL" id="KAJ8957047.1"/>
    </source>
</evidence>
<feature type="region of interest" description="Disordered" evidence="1">
    <location>
        <begin position="87"/>
        <end position="112"/>
    </location>
</feature>
<protein>
    <submittedName>
        <fullName evidence="2">Uncharacterized protein</fullName>
    </submittedName>
</protein>
<gene>
    <name evidence="2" type="ORF">NQ314_006607</name>
</gene>
<feature type="compositionally biased region" description="Polar residues" evidence="1">
    <location>
        <begin position="87"/>
        <end position="106"/>
    </location>
</feature>
<evidence type="ECO:0000256" key="1">
    <source>
        <dbReference type="SAM" id="MobiDB-lite"/>
    </source>
</evidence>